<dbReference type="SUPFAM" id="SSF46785">
    <property type="entry name" value="Winged helix' DNA-binding domain"/>
    <property type="match status" value="1"/>
</dbReference>
<dbReference type="EMBL" id="JABEND010000003">
    <property type="protein sequence ID" value="NNG35624.1"/>
    <property type="molecule type" value="Genomic_DNA"/>
</dbReference>
<evidence type="ECO:0000313" key="6">
    <source>
        <dbReference type="EMBL" id="NNG35624.1"/>
    </source>
</evidence>
<feature type="compositionally biased region" description="Basic and acidic residues" evidence="5">
    <location>
        <begin position="115"/>
        <end position="124"/>
    </location>
</feature>
<keyword evidence="2" id="KW-0805">Transcription regulation</keyword>
<accession>A0A849A3M1</accession>
<reference evidence="6 7" key="1">
    <citation type="submission" date="2020-05" db="EMBL/GenBank/DDBJ databases">
        <title>Nakamurella sp. DB0629 isolated from air conditioner.</title>
        <authorList>
            <person name="Kim D.H."/>
            <person name="Kim D.-U."/>
        </authorList>
    </citation>
    <scope>NUCLEOTIDE SEQUENCE [LARGE SCALE GENOMIC DNA]</scope>
    <source>
        <strain evidence="6 7">DB0629</strain>
    </source>
</reference>
<dbReference type="Proteomes" id="UP000562984">
    <property type="component" value="Unassembled WGS sequence"/>
</dbReference>
<dbReference type="GO" id="GO:0003677">
    <property type="term" value="F:DNA binding"/>
    <property type="evidence" value="ECO:0007669"/>
    <property type="project" value="UniProtKB-KW"/>
</dbReference>
<evidence type="ECO:0000256" key="5">
    <source>
        <dbReference type="SAM" id="MobiDB-lite"/>
    </source>
</evidence>
<dbReference type="RefSeq" id="WP_171199287.1">
    <property type="nucleotide sequence ID" value="NZ_JABEND010000003.1"/>
</dbReference>
<dbReference type="InterPro" id="IPR036390">
    <property type="entry name" value="WH_DNA-bd_sf"/>
</dbReference>
<dbReference type="InterPro" id="IPR036388">
    <property type="entry name" value="WH-like_DNA-bd_sf"/>
</dbReference>
<dbReference type="AlphaFoldDB" id="A0A849A3M1"/>
<dbReference type="Gene3D" id="1.10.10.10">
    <property type="entry name" value="Winged helix-like DNA-binding domain superfamily/Winged helix DNA-binding domain"/>
    <property type="match status" value="1"/>
</dbReference>
<sequence length="144" mass="15500">MKRREAGELERAVLAAVSSASAPLSVSEVLPMLDGAPAYTTVMTTLARLADKGALQRIRDGRAYRYQLAAPADAVDSAVTARRMGKLLGLGADRAGVLARFVDELDPQEERLLQQLLADRRHPDGPAADPEALRPAAGRTSRRR</sequence>
<keyword evidence="3" id="KW-0238">DNA-binding</keyword>
<comment type="caution">
    <text evidence="6">The sequence shown here is derived from an EMBL/GenBank/DDBJ whole genome shotgun (WGS) entry which is preliminary data.</text>
</comment>
<keyword evidence="7" id="KW-1185">Reference proteome</keyword>
<keyword evidence="4" id="KW-0804">Transcription</keyword>
<evidence type="ECO:0000313" key="7">
    <source>
        <dbReference type="Proteomes" id="UP000562984"/>
    </source>
</evidence>
<dbReference type="Pfam" id="PF03965">
    <property type="entry name" value="Penicillinase_R"/>
    <property type="match status" value="1"/>
</dbReference>
<dbReference type="InterPro" id="IPR005650">
    <property type="entry name" value="BlaI_family"/>
</dbReference>
<organism evidence="6 7">
    <name type="scientific">Nakamurella aerolata</name>
    <dbReference type="NCBI Taxonomy" id="1656892"/>
    <lineage>
        <taxon>Bacteria</taxon>
        <taxon>Bacillati</taxon>
        <taxon>Actinomycetota</taxon>
        <taxon>Actinomycetes</taxon>
        <taxon>Nakamurellales</taxon>
        <taxon>Nakamurellaceae</taxon>
        <taxon>Nakamurella</taxon>
    </lineage>
</organism>
<name>A0A849A3M1_9ACTN</name>
<evidence type="ECO:0000256" key="1">
    <source>
        <dbReference type="ARBA" id="ARBA00011046"/>
    </source>
</evidence>
<comment type="similarity">
    <text evidence="1">Belongs to the BlaI transcriptional regulatory family.</text>
</comment>
<proteinExistence type="inferred from homology"/>
<feature type="region of interest" description="Disordered" evidence="5">
    <location>
        <begin position="115"/>
        <end position="144"/>
    </location>
</feature>
<evidence type="ECO:0000256" key="3">
    <source>
        <dbReference type="ARBA" id="ARBA00023125"/>
    </source>
</evidence>
<dbReference type="GO" id="GO:0045892">
    <property type="term" value="P:negative regulation of DNA-templated transcription"/>
    <property type="evidence" value="ECO:0007669"/>
    <property type="project" value="InterPro"/>
</dbReference>
<protein>
    <submittedName>
        <fullName evidence="6">CopY family transcriptional regulator</fullName>
    </submittedName>
</protein>
<gene>
    <name evidence="6" type="ORF">HKD39_07835</name>
</gene>
<evidence type="ECO:0000256" key="4">
    <source>
        <dbReference type="ARBA" id="ARBA00023163"/>
    </source>
</evidence>
<evidence type="ECO:0000256" key="2">
    <source>
        <dbReference type="ARBA" id="ARBA00023015"/>
    </source>
</evidence>